<name>A0A133V6G0_9EURY</name>
<dbReference type="NCBIfam" id="TIGR00264">
    <property type="entry name" value="archaeal-type nascent polypeptide-associated complex protein"/>
    <property type="match status" value="1"/>
</dbReference>
<dbReference type="Pfam" id="PF19026">
    <property type="entry name" value="UBA_HYPK"/>
    <property type="match status" value="1"/>
</dbReference>
<dbReference type="InterPro" id="IPR005231">
    <property type="entry name" value="NAC_arc"/>
</dbReference>
<evidence type="ECO:0000256" key="2">
    <source>
        <dbReference type="ARBA" id="ARBA00022884"/>
    </source>
</evidence>
<dbReference type="InterPro" id="IPR038187">
    <property type="entry name" value="NAC_A/B_dom_sf"/>
</dbReference>
<comment type="similarity">
    <text evidence="4">Belongs to the NAC-alpha family.</text>
</comment>
<dbReference type="HAMAP" id="MF_00814">
    <property type="entry name" value="NAC_arch"/>
    <property type="match status" value="1"/>
</dbReference>
<dbReference type="GO" id="GO:0003723">
    <property type="term" value="F:RNA binding"/>
    <property type="evidence" value="ECO:0007669"/>
    <property type="project" value="UniProtKB-UniRule"/>
</dbReference>
<evidence type="ECO:0000256" key="4">
    <source>
        <dbReference type="HAMAP-Rule" id="MF_00814"/>
    </source>
</evidence>
<evidence type="ECO:0000313" key="8">
    <source>
        <dbReference type="Proteomes" id="UP000070035"/>
    </source>
</evidence>
<dbReference type="InterPro" id="IPR009060">
    <property type="entry name" value="UBA-like_sf"/>
</dbReference>
<dbReference type="SMART" id="SM01407">
    <property type="entry name" value="NAC"/>
    <property type="match status" value="1"/>
</dbReference>
<evidence type="ECO:0000259" key="6">
    <source>
        <dbReference type="PROSITE" id="PS51151"/>
    </source>
</evidence>
<reference evidence="7 8" key="1">
    <citation type="journal article" date="2016" name="Sci. Rep.">
        <title>Metabolic traits of an uncultured archaeal lineage -MSBL1- from brine pools of the Red Sea.</title>
        <authorList>
            <person name="Mwirichia R."/>
            <person name="Alam I."/>
            <person name="Rashid M."/>
            <person name="Vinu M."/>
            <person name="Ba-Alawi W."/>
            <person name="Anthony Kamau A."/>
            <person name="Kamanda Ngugi D."/>
            <person name="Goker M."/>
            <person name="Klenk H.P."/>
            <person name="Bajic V."/>
            <person name="Stingl U."/>
        </authorList>
    </citation>
    <scope>NUCLEOTIDE SEQUENCE [LARGE SCALE GENOMIC DNA]</scope>
    <source>
        <strain evidence="7">SCGC-AAA261F17</strain>
    </source>
</reference>
<dbReference type="CDD" id="cd22054">
    <property type="entry name" value="NAC_NACA"/>
    <property type="match status" value="1"/>
</dbReference>
<dbReference type="AlphaFoldDB" id="A0A133V6G0"/>
<dbReference type="GO" id="GO:0015031">
    <property type="term" value="P:protein transport"/>
    <property type="evidence" value="ECO:0007669"/>
    <property type="project" value="UniProtKB-UniRule"/>
</dbReference>
<dbReference type="Gene3D" id="2.20.70.30">
    <property type="entry name" value="Nascent polypeptide-associated complex domain"/>
    <property type="match status" value="1"/>
</dbReference>
<dbReference type="InterPro" id="IPR002715">
    <property type="entry name" value="Nas_poly-pep-assoc_cplx_dom"/>
</dbReference>
<evidence type="ECO:0000256" key="3">
    <source>
        <dbReference type="ARBA" id="ARBA00022927"/>
    </source>
</evidence>
<sequence length="123" mass="14118">MFEGVKQVFGRGGLDPRKMKRMMRQMSIKMEELEDVEEVIIRMSDRELVIPDAEVSITEMKGQKTYQIMGDAQERERETKPEISEEDVTLVVEQANVDENTAKKALEETNGDIAQAILNLKEE</sequence>
<dbReference type="SUPFAM" id="SSF46934">
    <property type="entry name" value="UBA-like"/>
    <property type="match status" value="1"/>
</dbReference>
<dbReference type="Gene3D" id="1.10.8.10">
    <property type="entry name" value="DNA helicase RuvA subunit, C-terminal domain"/>
    <property type="match status" value="1"/>
</dbReference>
<proteinExistence type="inferred from homology"/>
<comment type="caution">
    <text evidence="7">The sequence shown here is derived from an EMBL/GenBank/DDBJ whole genome shotgun (WGS) entry which is preliminary data.</text>
</comment>
<dbReference type="Proteomes" id="UP000070035">
    <property type="component" value="Unassembled WGS sequence"/>
</dbReference>
<comment type="function">
    <text evidence="4">Contacts the emerging nascent chain on the ribosome.</text>
</comment>
<dbReference type="Pfam" id="PF01849">
    <property type="entry name" value="NAC"/>
    <property type="match status" value="1"/>
</dbReference>
<keyword evidence="8" id="KW-1185">Reference proteome</keyword>
<keyword evidence="1 4" id="KW-0813">Transport</keyword>
<evidence type="ECO:0000256" key="1">
    <source>
        <dbReference type="ARBA" id="ARBA00022448"/>
    </source>
</evidence>
<dbReference type="CDD" id="cd14359">
    <property type="entry name" value="UBA_AeNAC"/>
    <property type="match status" value="1"/>
</dbReference>
<evidence type="ECO:0000256" key="5">
    <source>
        <dbReference type="NCBIfam" id="TIGR00264"/>
    </source>
</evidence>
<protein>
    <recommendedName>
        <fullName evidence="4 5">Nascent polypeptide-associated complex protein</fullName>
    </recommendedName>
</protein>
<keyword evidence="3 4" id="KW-0653">Protein transport</keyword>
<comment type="subunit">
    <text evidence="4">Homodimer. Interacts with the ribosome. Binds ribosomal RNA.</text>
</comment>
<organism evidence="7 8">
    <name type="scientific">candidate division MSBL1 archaeon SCGC-AAA261F17</name>
    <dbReference type="NCBI Taxonomy" id="1698274"/>
    <lineage>
        <taxon>Archaea</taxon>
        <taxon>Methanobacteriati</taxon>
        <taxon>Methanobacteriota</taxon>
        <taxon>candidate division MSBL1</taxon>
    </lineage>
</organism>
<gene>
    <name evidence="4" type="primary">nac</name>
    <name evidence="7" type="ORF">AKJ44_01615</name>
</gene>
<dbReference type="PROSITE" id="PS51151">
    <property type="entry name" value="NAC_AB"/>
    <property type="match status" value="1"/>
</dbReference>
<feature type="domain" description="NAC-A/B" evidence="6">
    <location>
        <begin position="13"/>
        <end position="81"/>
    </location>
</feature>
<dbReference type="InterPro" id="IPR044034">
    <property type="entry name" value="NAC-like_UBA"/>
</dbReference>
<dbReference type="EMBL" id="LHXY01000016">
    <property type="protein sequence ID" value="KXB02024.1"/>
    <property type="molecule type" value="Genomic_DNA"/>
</dbReference>
<keyword evidence="2 4" id="KW-0694">RNA-binding</keyword>
<evidence type="ECO:0000313" key="7">
    <source>
        <dbReference type="EMBL" id="KXB02024.1"/>
    </source>
</evidence>
<accession>A0A133V6G0</accession>